<reference evidence="2 3" key="1">
    <citation type="submission" date="2017-12" db="EMBL/GenBank/DDBJ databases">
        <authorList>
            <person name="Hurst M.R.H."/>
        </authorList>
    </citation>
    <scope>NUCLEOTIDE SEQUENCE [LARGE SCALE GENOMIC DNA]</scope>
    <source>
        <strain evidence="2 3">BM15</strain>
    </source>
</reference>
<accession>A0A2K9EGS5</accession>
<feature type="transmembrane region" description="Helical" evidence="1">
    <location>
        <begin position="64"/>
        <end position="82"/>
    </location>
</feature>
<evidence type="ECO:0000313" key="3">
    <source>
        <dbReference type="Proteomes" id="UP000233742"/>
    </source>
</evidence>
<evidence type="ECO:0000313" key="2">
    <source>
        <dbReference type="EMBL" id="AUH33549.1"/>
    </source>
</evidence>
<evidence type="ECO:0008006" key="4">
    <source>
        <dbReference type="Google" id="ProtNLM"/>
    </source>
</evidence>
<organism evidence="2 3">
    <name type="scientific">Paracoccus tegillarcae</name>
    <dbReference type="NCBI Taxonomy" id="1529068"/>
    <lineage>
        <taxon>Bacteria</taxon>
        <taxon>Pseudomonadati</taxon>
        <taxon>Pseudomonadota</taxon>
        <taxon>Alphaproteobacteria</taxon>
        <taxon>Rhodobacterales</taxon>
        <taxon>Paracoccaceae</taxon>
        <taxon>Paracoccus</taxon>
    </lineage>
</organism>
<feature type="transmembrane region" description="Helical" evidence="1">
    <location>
        <begin position="94"/>
        <end position="118"/>
    </location>
</feature>
<dbReference type="KEGG" id="paro:CUV01_09255"/>
<keyword evidence="1" id="KW-1133">Transmembrane helix</keyword>
<dbReference type="OrthoDB" id="9803163at2"/>
<keyword evidence="1" id="KW-0472">Membrane</keyword>
<keyword evidence="3" id="KW-1185">Reference proteome</keyword>
<feature type="transmembrane region" description="Helical" evidence="1">
    <location>
        <begin position="186"/>
        <end position="204"/>
    </location>
</feature>
<protein>
    <recommendedName>
        <fullName evidence="4">DUF998 domain-containing protein</fullName>
    </recommendedName>
</protein>
<keyword evidence="1" id="KW-0812">Transmembrane</keyword>
<dbReference type="EMBL" id="CP025408">
    <property type="protein sequence ID" value="AUH33549.1"/>
    <property type="molecule type" value="Genomic_DNA"/>
</dbReference>
<dbReference type="Proteomes" id="UP000233742">
    <property type="component" value="Chromosome"/>
</dbReference>
<name>A0A2K9EGS5_9RHOB</name>
<sequence length="249" mass="26866">MEQDISGVRQKANNDLVVSFRSVRRAIGVLGLFLPFSLVAYGLFSADGILGSMSAYYYSPMREIFVGTLCALAVFLWTYEGYRANPGEMLSDRLLSRIASLGAAGVALMPTASAAVFAEAGAPVTEALPVTCTLTQCIFGEGIISVVHFLAAAVFFIAMAVIALVLFTRGDASDPAKQAANRIYRICGWTILTAVIVIGLLQFTGLRQQLQGIRPVFWLEVVASIAIAVSWMTKGDAMQPLQRMMVPQR</sequence>
<feature type="transmembrane region" description="Helical" evidence="1">
    <location>
        <begin position="216"/>
        <end position="233"/>
    </location>
</feature>
<feature type="transmembrane region" description="Helical" evidence="1">
    <location>
        <begin position="138"/>
        <end position="166"/>
    </location>
</feature>
<evidence type="ECO:0000256" key="1">
    <source>
        <dbReference type="SAM" id="Phobius"/>
    </source>
</evidence>
<feature type="transmembrane region" description="Helical" evidence="1">
    <location>
        <begin position="26"/>
        <end position="44"/>
    </location>
</feature>
<dbReference type="AlphaFoldDB" id="A0A2K9EGS5"/>
<dbReference type="RefSeq" id="WP_101460218.1">
    <property type="nucleotide sequence ID" value="NZ_CP025408.1"/>
</dbReference>
<gene>
    <name evidence="2" type="ORF">CUV01_09255</name>
</gene>
<proteinExistence type="predicted"/>